<dbReference type="Pfam" id="PF06676">
    <property type="entry name" value="DUF1178"/>
    <property type="match status" value="1"/>
</dbReference>
<dbReference type="Proteomes" id="UP001165583">
    <property type="component" value="Unassembled WGS sequence"/>
</dbReference>
<comment type="caution">
    <text evidence="1">The sequence shown here is derived from an EMBL/GenBank/DDBJ whole genome shotgun (WGS) entry which is preliminary data.</text>
</comment>
<dbReference type="EMBL" id="JANZXA010000004">
    <property type="protein sequence ID" value="MCT2399536.1"/>
    <property type="molecule type" value="Genomic_DNA"/>
</dbReference>
<keyword evidence="2" id="KW-1185">Reference proteome</keyword>
<dbReference type="InterPro" id="IPR009562">
    <property type="entry name" value="DUF1178"/>
</dbReference>
<protein>
    <submittedName>
        <fullName evidence="1">DUF1178 family protein</fullName>
    </submittedName>
</protein>
<sequence length="176" mass="18969">MIVYDLECRGGSHRFEGWFKSSEDFARQKEMGLVSCPHCGSADVDKAVQAPRLARKGNQLPEPAMPRHEPRMPAQPAVAEAPAAAPAAAAPVANAPLPPEAVEMMHKLVKMQAEALKSSRYVGESFAEDARAMHYGEQEVETIHGHATLAEAEELLEEGIAVVPLPFPALPPDQAN</sequence>
<reference evidence="1" key="1">
    <citation type="submission" date="2022-09" db="EMBL/GenBank/DDBJ databases">
        <title>Novosphingobium sp. Nov., a polycyclic aromatic hydrocarbon-degrading bacterium isolated form mangrove sediments in HongKong.</title>
        <authorList>
            <person name="Hu Z."/>
        </authorList>
    </citation>
    <scope>NUCLEOTIDE SEQUENCE</scope>
    <source>
        <strain evidence="1">HK4-1</strain>
    </source>
</reference>
<dbReference type="PIRSF" id="PIRSF032131">
    <property type="entry name" value="UCP032131"/>
    <property type="match status" value="1"/>
</dbReference>
<evidence type="ECO:0000313" key="2">
    <source>
        <dbReference type="Proteomes" id="UP001165583"/>
    </source>
</evidence>
<gene>
    <name evidence="1" type="ORF">NZK81_08235</name>
</gene>
<accession>A0ABT2I400</accession>
<evidence type="ECO:0000313" key="1">
    <source>
        <dbReference type="EMBL" id="MCT2399536.1"/>
    </source>
</evidence>
<dbReference type="RefSeq" id="WP_260045634.1">
    <property type="nucleotide sequence ID" value="NZ_JANZXA010000004.1"/>
</dbReference>
<organism evidence="1 2">
    <name type="scientific">Novosphingobium mangrovi</name>
    <name type="common">ex Huang et al. 2023</name>
    <dbReference type="NCBI Taxonomy" id="2976432"/>
    <lineage>
        <taxon>Bacteria</taxon>
        <taxon>Pseudomonadati</taxon>
        <taxon>Pseudomonadota</taxon>
        <taxon>Alphaproteobacteria</taxon>
        <taxon>Sphingomonadales</taxon>
        <taxon>Sphingomonadaceae</taxon>
        <taxon>Novosphingobium</taxon>
    </lineage>
</organism>
<name>A0ABT2I400_9SPHN</name>
<proteinExistence type="predicted"/>